<accession>A0A699S522</accession>
<gene>
    <name evidence="2" type="ORF">Tci_864500</name>
</gene>
<sequence length="77" mass="9044">DDGRLYLLVVVFDKVGYPYPLLVIFQCAGRFHLSLVDDGRLYLLVVVFDKWFLFTSAGRVTFYWLFPIPTGWNGFCW</sequence>
<feature type="transmembrane region" description="Helical" evidence="1">
    <location>
        <begin position="41"/>
        <end position="65"/>
    </location>
</feature>
<evidence type="ECO:0000256" key="1">
    <source>
        <dbReference type="SAM" id="Phobius"/>
    </source>
</evidence>
<keyword evidence="1" id="KW-0472">Membrane</keyword>
<name>A0A699S522_TANCI</name>
<evidence type="ECO:0000313" key="2">
    <source>
        <dbReference type="EMBL" id="GFC92530.1"/>
    </source>
</evidence>
<protein>
    <submittedName>
        <fullName evidence="2">Uncharacterized protein</fullName>
    </submittedName>
</protein>
<proteinExistence type="predicted"/>
<keyword evidence="1" id="KW-1133">Transmembrane helix</keyword>
<organism evidence="2">
    <name type="scientific">Tanacetum cinerariifolium</name>
    <name type="common">Dalmatian daisy</name>
    <name type="synonym">Chrysanthemum cinerariifolium</name>
    <dbReference type="NCBI Taxonomy" id="118510"/>
    <lineage>
        <taxon>Eukaryota</taxon>
        <taxon>Viridiplantae</taxon>
        <taxon>Streptophyta</taxon>
        <taxon>Embryophyta</taxon>
        <taxon>Tracheophyta</taxon>
        <taxon>Spermatophyta</taxon>
        <taxon>Magnoliopsida</taxon>
        <taxon>eudicotyledons</taxon>
        <taxon>Gunneridae</taxon>
        <taxon>Pentapetalae</taxon>
        <taxon>asterids</taxon>
        <taxon>campanulids</taxon>
        <taxon>Asterales</taxon>
        <taxon>Asteraceae</taxon>
        <taxon>Asteroideae</taxon>
        <taxon>Anthemideae</taxon>
        <taxon>Anthemidinae</taxon>
        <taxon>Tanacetum</taxon>
    </lineage>
</organism>
<keyword evidence="1" id="KW-0812">Transmembrane</keyword>
<feature type="non-terminal residue" evidence="2">
    <location>
        <position position="1"/>
    </location>
</feature>
<dbReference type="EMBL" id="BKCJ011138117">
    <property type="protein sequence ID" value="GFC92530.1"/>
    <property type="molecule type" value="Genomic_DNA"/>
</dbReference>
<feature type="transmembrane region" description="Helical" evidence="1">
    <location>
        <begin position="6"/>
        <end position="29"/>
    </location>
</feature>
<dbReference type="AlphaFoldDB" id="A0A699S522"/>
<reference evidence="2" key="1">
    <citation type="journal article" date="2019" name="Sci. Rep.">
        <title>Draft genome of Tanacetum cinerariifolium, the natural source of mosquito coil.</title>
        <authorList>
            <person name="Yamashiro T."/>
            <person name="Shiraishi A."/>
            <person name="Satake H."/>
            <person name="Nakayama K."/>
        </authorList>
    </citation>
    <scope>NUCLEOTIDE SEQUENCE</scope>
</reference>
<comment type="caution">
    <text evidence="2">The sequence shown here is derived from an EMBL/GenBank/DDBJ whole genome shotgun (WGS) entry which is preliminary data.</text>
</comment>